<accession>A0ABY2XGS9</accession>
<protein>
    <submittedName>
        <fullName evidence="2">Uncharacterized protein</fullName>
    </submittedName>
</protein>
<keyword evidence="3" id="KW-1185">Reference proteome</keyword>
<dbReference type="RefSeq" id="WP_138773707.1">
    <property type="nucleotide sequence ID" value="NZ_JBHSSX010000013.1"/>
</dbReference>
<evidence type="ECO:0000313" key="3">
    <source>
        <dbReference type="Proteomes" id="UP000739180"/>
    </source>
</evidence>
<gene>
    <name evidence="2" type="ORF">FGS76_16300</name>
</gene>
<evidence type="ECO:0000313" key="2">
    <source>
        <dbReference type="EMBL" id="TMW10871.1"/>
    </source>
</evidence>
<keyword evidence="1" id="KW-0732">Signal</keyword>
<feature type="chain" id="PRO_5047350366" evidence="1">
    <location>
        <begin position="24"/>
        <end position="109"/>
    </location>
</feature>
<proteinExistence type="predicted"/>
<dbReference type="Proteomes" id="UP000739180">
    <property type="component" value="Unassembled WGS sequence"/>
</dbReference>
<feature type="signal peptide" evidence="1">
    <location>
        <begin position="1"/>
        <end position="23"/>
    </location>
</feature>
<dbReference type="EMBL" id="VCQT01000045">
    <property type="protein sequence ID" value="TMW10871.1"/>
    <property type="molecule type" value="Genomic_DNA"/>
</dbReference>
<sequence length="109" mass="12099">MKVYIFIATLMLLPGCITGNPWAQFMTNIEHHYKGRDYSEAKEELAQGGRYEITPEDGYELPNGNRQHEIDWGSRKGATCTLILEVDSQSGKIVLVGGKGGMYACQWGG</sequence>
<name>A0ABY2XGS9_9GAMM</name>
<comment type="caution">
    <text evidence="2">The sequence shown here is derived from an EMBL/GenBank/DDBJ whole genome shotgun (WGS) entry which is preliminary data.</text>
</comment>
<evidence type="ECO:0000256" key="1">
    <source>
        <dbReference type="SAM" id="SignalP"/>
    </source>
</evidence>
<organism evidence="2 3">
    <name type="scientific">Alloalcanivorax gelatiniphagus</name>
    <dbReference type="NCBI Taxonomy" id="1194167"/>
    <lineage>
        <taxon>Bacteria</taxon>
        <taxon>Pseudomonadati</taxon>
        <taxon>Pseudomonadota</taxon>
        <taxon>Gammaproteobacteria</taxon>
        <taxon>Oceanospirillales</taxon>
        <taxon>Alcanivoracaceae</taxon>
        <taxon>Alloalcanivorax</taxon>
    </lineage>
</organism>
<reference evidence="2 3" key="1">
    <citation type="submission" date="2019-05" db="EMBL/GenBank/DDBJ databases">
        <title>Genome of Alcanivorax gelatiniphagus, an oil degrading marine bacteria.</title>
        <authorList>
            <person name="Kwon K.K."/>
        </authorList>
    </citation>
    <scope>NUCLEOTIDE SEQUENCE [LARGE SCALE GENOMIC DNA]</scope>
    <source>
        <strain evidence="2 3">MEBiC 08158</strain>
    </source>
</reference>